<gene>
    <name evidence="1" type="ORF">FDT66_11750</name>
</gene>
<sequence>MLFINILYGQVKFEKGYYLTKNGEKVEGLIMNEEWFLPPEFILFKNSIDSKEIKIESEKFTEFSIYNQLKYKWFEINVYNTKLTEEDSRKPKYEAKKLLFNKLVEGETSFYEYVGSETVKTFLVEKNNGEFLQLINFNVVLPNEQIVLYSTFNRELGAFLNCRNQFSNRINKVKYDKKQLIDLIVDFNTCKNSDYKFFNLNQKKIIISIIPKFGLTYNRLKKENIGRGFSATSSGLGYTIANELEFSLPFNKRKWSFLLDINYSEYNSSIDSAPFNPEGIEVSETSLLLGLGIRHYFLLDDSQLFMTIKYQYPLTFNREVIFSQYPDATDFESKPVMNFGVGIRLFERVYTELGVNLSSEQSGSLDINFKSFNTLLTIGYSIF</sequence>
<proteinExistence type="predicted"/>
<accession>A0A5S3N1E6</accession>
<evidence type="ECO:0008006" key="3">
    <source>
        <dbReference type="Google" id="ProtNLM"/>
    </source>
</evidence>
<dbReference type="AlphaFoldDB" id="A0A5S3N1E6"/>
<comment type="caution">
    <text evidence="1">The sequence shown here is derived from an EMBL/GenBank/DDBJ whole genome shotgun (WGS) entry which is preliminary data.</text>
</comment>
<name>A0A5S3N1E6_9FLAO</name>
<keyword evidence="2" id="KW-1185">Reference proteome</keyword>
<evidence type="ECO:0000313" key="1">
    <source>
        <dbReference type="EMBL" id="TMM29055.1"/>
    </source>
</evidence>
<organism evidence="1 2">
    <name type="scientific">Polaribacter aestuariivivens</name>
    <dbReference type="NCBI Taxonomy" id="2304626"/>
    <lineage>
        <taxon>Bacteria</taxon>
        <taxon>Pseudomonadati</taxon>
        <taxon>Bacteroidota</taxon>
        <taxon>Flavobacteriia</taxon>
        <taxon>Flavobacteriales</taxon>
        <taxon>Flavobacteriaceae</taxon>
    </lineage>
</organism>
<evidence type="ECO:0000313" key="2">
    <source>
        <dbReference type="Proteomes" id="UP000307140"/>
    </source>
</evidence>
<dbReference type="EMBL" id="VANR01000006">
    <property type="protein sequence ID" value="TMM29055.1"/>
    <property type="molecule type" value="Genomic_DNA"/>
</dbReference>
<protein>
    <recommendedName>
        <fullName evidence="3">PorT family protein</fullName>
    </recommendedName>
</protein>
<dbReference type="Proteomes" id="UP000307140">
    <property type="component" value="Unassembled WGS sequence"/>
</dbReference>
<reference evidence="1 2" key="1">
    <citation type="submission" date="2019-05" db="EMBL/GenBank/DDBJ databases">
        <title>Polaribacter aestuariivivens sp. nov., isolated from a tidal flat.</title>
        <authorList>
            <person name="Yoon J.-H."/>
        </authorList>
    </citation>
    <scope>NUCLEOTIDE SEQUENCE [LARGE SCALE GENOMIC DNA]</scope>
    <source>
        <strain evidence="1 2">DBTF-3</strain>
    </source>
</reference>